<dbReference type="InterPro" id="IPR045398">
    <property type="entry name" value="DUF6515"/>
</dbReference>
<dbReference type="RefSeq" id="WP_264726539.1">
    <property type="nucleotide sequence ID" value="NZ_JAPDNR010000001.1"/>
</dbReference>
<gene>
    <name evidence="2" type="ORF">OL497_00150</name>
</gene>
<sequence length="255" mass="28157">MKNRFHILFVLVALLSTCTAASTYAQRIHGGGNRGGITRVPPPHGGWQGPRGGGGYYYHGYRGPVYHGGFYYSRPWYRPRYNYNPFFPPIGVYVSALPFGYFTLGAAFGPVYYYGGTYYESTNSNRGYKVVDPPLNATVPDLPDGAQEVSYNGNTYYEVNGTYYQELMTDNGRRYKVIGKNGKIGDQAIAPANNNNDVNNGFSADNLISQLPDGCRSVSINGVSYFLSPDGMYYQEVKSGNTTGYKIVGKMNADQ</sequence>
<evidence type="ECO:0000313" key="2">
    <source>
        <dbReference type="EMBL" id="MCW3482289.1"/>
    </source>
</evidence>
<feature type="signal peptide" evidence="1">
    <location>
        <begin position="1"/>
        <end position="25"/>
    </location>
</feature>
<feature type="chain" id="PRO_5047451352" evidence="1">
    <location>
        <begin position="26"/>
        <end position="255"/>
    </location>
</feature>
<keyword evidence="1" id="KW-0732">Signal</keyword>
<dbReference type="Proteomes" id="UP001207742">
    <property type="component" value="Unassembled WGS sequence"/>
</dbReference>
<accession>A0ABT3IET1</accession>
<dbReference type="Pfam" id="PF20125">
    <property type="entry name" value="DUF6515"/>
    <property type="match status" value="1"/>
</dbReference>
<name>A0ABT3IET1_9BACT</name>
<evidence type="ECO:0000313" key="3">
    <source>
        <dbReference type="Proteomes" id="UP001207742"/>
    </source>
</evidence>
<proteinExistence type="predicted"/>
<organism evidence="2 3">
    <name type="scientific">Chitinophaga nivalis</name>
    <dbReference type="NCBI Taxonomy" id="2991709"/>
    <lineage>
        <taxon>Bacteria</taxon>
        <taxon>Pseudomonadati</taxon>
        <taxon>Bacteroidota</taxon>
        <taxon>Chitinophagia</taxon>
        <taxon>Chitinophagales</taxon>
        <taxon>Chitinophagaceae</taxon>
        <taxon>Chitinophaga</taxon>
    </lineage>
</organism>
<dbReference type="EMBL" id="JAPDNS010000001">
    <property type="protein sequence ID" value="MCW3482289.1"/>
    <property type="molecule type" value="Genomic_DNA"/>
</dbReference>
<evidence type="ECO:0000256" key="1">
    <source>
        <dbReference type="SAM" id="SignalP"/>
    </source>
</evidence>
<protein>
    <submittedName>
        <fullName evidence="2">DUF6515 family protein</fullName>
    </submittedName>
</protein>
<comment type="caution">
    <text evidence="2">The sequence shown here is derived from an EMBL/GenBank/DDBJ whole genome shotgun (WGS) entry which is preliminary data.</text>
</comment>
<keyword evidence="3" id="KW-1185">Reference proteome</keyword>
<reference evidence="2 3" key="1">
    <citation type="submission" date="2022-10" db="EMBL/GenBank/DDBJ databases">
        <title>Chitinophaga nivalis PC15 sp. nov., isolated from Pyeongchang county, South Korea.</title>
        <authorList>
            <person name="Trinh H.N."/>
        </authorList>
    </citation>
    <scope>NUCLEOTIDE SEQUENCE [LARGE SCALE GENOMIC DNA]</scope>
    <source>
        <strain evidence="2 3">PC14</strain>
    </source>
</reference>